<dbReference type="GO" id="GO:0016787">
    <property type="term" value="F:hydrolase activity"/>
    <property type="evidence" value="ECO:0007669"/>
    <property type="project" value="UniProtKB-KW"/>
</dbReference>
<sequence>MTPRTILFDFDGVLVRKDSFGSWLRDRLRRERWRILPLLPIVPFMPLFFATVRGTGWMARVAVRLATAGLTEAEFLADIRTFGRRFVARPGMRVDGAVARVREHVAAGDRVLVVSACAQPLLDTILAELGLADVEAIGSDVAIGRFGVRAAFHNYGANKLVALAKRGVAAPWDVAYSDSRADLPMLRHAQQAVLVNPSARDERAVRAVLGGVAVERL</sequence>
<dbReference type="InterPro" id="IPR036412">
    <property type="entry name" value="HAD-like_sf"/>
</dbReference>
<dbReference type="SUPFAM" id="SSF56784">
    <property type="entry name" value="HAD-like"/>
    <property type="match status" value="1"/>
</dbReference>
<accession>A0A9X3YHK0</accession>
<dbReference type="Gene3D" id="1.20.1440.100">
    <property type="entry name" value="SG protein - dephosphorylation function"/>
    <property type="match status" value="1"/>
</dbReference>
<feature type="transmembrane region" description="Helical" evidence="1">
    <location>
        <begin position="35"/>
        <end position="52"/>
    </location>
</feature>
<dbReference type="InterPro" id="IPR023214">
    <property type="entry name" value="HAD_sf"/>
</dbReference>
<organism evidence="2 3">
    <name type="scientific">Tahibacter soli</name>
    <dbReference type="NCBI Taxonomy" id="2983605"/>
    <lineage>
        <taxon>Bacteria</taxon>
        <taxon>Pseudomonadati</taxon>
        <taxon>Pseudomonadota</taxon>
        <taxon>Gammaproteobacteria</taxon>
        <taxon>Lysobacterales</taxon>
        <taxon>Rhodanobacteraceae</taxon>
        <taxon>Tahibacter</taxon>
    </lineage>
</organism>
<dbReference type="EMBL" id="JAOVZO020000001">
    <property type="protein sequence ID" value="MDC8010943.1"/>
    <property type="molecule type" value="Genomic_DNA"/>
</dbReference>
<protein>
    <submittedName>
        <fullName evidence="2">Haloacid dehalogenase-like hydrolase</fullName>
    </submittedName>
</protein>
<evidence type="ECO:0000313" key="3">
    <source>
        <dbReference type="Proteomes" id="UP001139971"/>
    </source>
</evidence>
<dbReference type="AlphaFoldDB" id="A0A9X3YHK0"/>
<evidence type="ECO:0000256" key="1">
    <source>
        <dbReference type="SAM" id="Phobius"/>
    </source>
</evidence>
<gene>
    <name evidence="2" type="ORF">OD750_000110</name>
</gene>
<proteinExistence type="predicted"/>
<keyword evidence="2" id="KW-0378">Hydrolase</keyword>
<reference evidence="2" key="1">
    <citation type="submission" date="2023-02" db="EMBL/GenBank/DDBJ databases">
        <title>Tahibacter soli sp. nov. isolated from soil.</title>
        <authorList>
            <person name="Baek J.H."/>
            <person name="Lee J.K."/>
            <person name="Choi D.G."/>
            <person name="Jeon C.O."/>
        </authorList>
    </citation>
    <scope>NUCLEOTIDE SEQUENCE</scope>
    <source>
        <strain evidence="2">BL</strain>
    </source>
</reference>
<evidence type="ECO:0000313" key="2">
    <source>
        <dbReference type="EMBL" id="MDC8010943.1"/>
    </source>
</evidence>
<keyword evidence="1" id="KW-1133">Transmembrane helix</keyword>
<name>A0A9X3YHK0_9GAMM</name>
<dbReference type="Gene3D" id="3.40.50.1000">
    <property type="entry name" value="HAD superfamily/HAD-like"/>
    <property type="match status" value="1"/>
</dbReference>
<comment type="caution">
    <text evidence="2">The sequence shown here is derived from an EMBL/GenBank/DDBJ whole genome shotgun (WGS) entry which is preliminary data.</text>
</comment>
<dbReference type="RefSeq" id="WP_263544832.1">
    <property type="nucleotide sequence ID" value="NZ_JAOVZO020000001.1"/>
</dbReference>
<keyword evidence="3" id="KW-1185">Reference proteome</keyword>
<keyword evidence="1" id="KW-0472">Membrane</keyword>
<dbReference type="Pfam" id="PF12710">
    <property type="entry name" value="HAD"/>
    <property type="match status" value="1"/>
</dbReference>
<dbReference type="Proteomes" id="UP001139971">
    <property type="component" value="Unassembled WGS sequence"/>
</dbReference>
<keyword evidence="1" id="KW-0812">Transmembrane</keyword>